<protein>
    <submittedName>
        <fullName evidence="1">Uncharacterized protein</fullName>
    </submittedName>
</protein>
<keyword evidence="2" id="KW-1185">Reference proteome</keyword>
<dbReference type="AlphaFoldDB" id="A0A1Y1YEA7"/>
<evidence type="ECO:0000313" key="2">
    <source>
        <dbReference type="Proteomes" id="UP000193144"/>
    </source>
</evidence>
<evidence type="ECO:0000313" key="1">
    <source>
        <dbReference type="EMBL" id="ORX96298.1"/>
    </source>
</evidence>
<name>A0A1Y1YEA7_9PLEO</name>
<accession>A0A1Y1YEA7</accession>
<comment type="caution">
    <text evidence="1">The sequence shown here is derived from an EMBL/GenBank/DDBJ whole genome shotgun (WGS) entry which is preliminary data.</text>
</comment>
<gene>
    <name evidence="1" type="ORF">BCR34DRAFT_578782</name>
</gene>
<reference evidence="1 2" key="1">
    <citation type="submission" date="2016-07" db="EMBL/GenBank/DDBJ databases">
        <title>Pervasive Adenine N6-methylation of Active Genes in Fungi.</title>
        <authorList>
            <consortium name="DOE Joint Genome Institute"/>
            <person name="Mondo S.J."/>
            <person name="Dannebaum R.O."/>
            <person name="Kuo R.C."/>
            <person name="Labutti K."/>
            <person name="Haridas S."/>
            <person name="Kuo A."/>
            <person name="Salamov A."/>
            <person name="Ahrendt S.R."/>
            <person name="Lipzen A."/>
            <person name="Sullivan W."/>
            <person name="Andreopoulos W.B."/>
            <person name="Clum A."/>
            <person name="Lindquist E."/>
            <person name="Daum C."/>
            <person name="Ramamoorthy G.K."/>
            <person name="Gryganskyi A."/>
            <person name="Culley D."/>
            <person name="Magnuson J.K."/>
            <person name="James T.Y."/>
            <person name="O'Malley M.A."/>
            <person name="Stajich J.E."/>
            <person name="Spatafora J.W."/>
            <person name="Visel A."/>
            <person name="Grigoriev I.V."/>
        </authorList>
    </citation>
    <scope>NUCLEOTIDE SEQUENCE [LARGE SCALE GENOMIC DNA]</scope>
    <source>
        <strain evidence="1 2">CBS 115471</strain>
    </source>
</reference>
<dbReference type="EMBL" id="MCFA01000260">
    <property type="protein sequence ID" value="ORX96298.1"/>
    <property type="molecule type" value="Genomic_DNA"/>
</dbReference>
<sequence>MILVLGAFFPVPAIGPHCILFRAAKTPIIHFYTTIYLHYHFLHLPHPYTFHFFFRLLQTTNHESFFMHLYS</sequence>
<proteinExistence type="predicted"/>
<dbReference type="Proteomes" id="UP000193144">
    <property type="component" value="Unassembled WGS sequence"/>
</dbReference>
<organism evidence="1 2">
    <name type="scientific">Clohesyomyces aquaticus</name>
    <dbReference type="NCBI Taxonomy" id="1231657"/>
    <lineage>
        <taxon>Eukaryota</taxon>
        <taxon>Fungi</taxon>
        <taxon>Dikarya</taxon>
        <taxon>Ascomycota</taxon>
        <taxon>Pezizomycotina</taxon>
        <taxon>Dothideomycetes</taxon>
        <taxon>Pleosporomycetidae</taxon>
        <taxon>Pleosporales</taxon>
        <taxon>Lindgomycetaceae</taxon>
        <taxon>Clohesyomyces</taxon>
    </lineage>
</organism>